<dbReference type="GO" id="GO:0009295">
    <property type="term" value="C:nucleoid"/>
    <property type="evidence" value="ECO:0007669"/>
    <property type="project" value="InterPro"/>
</dbReference>
<dbReference type="AlphaFoldDB" id="A0A2N3RGH3"/>
<evidence type="ECO:0008006" key="5">
    <source>
        <dbReference type="Google" id="ProtNLM"/>
    </source>
</evidence>
<name>A0A2N3RGH3_9XANT</name>
<dbReference type="Proteomes" id="UP000233720">
    <property type="component" value="Unassembled WGS sequence"/>
</dbReference>
<organism evidence="1 3">
    <name type="scientific">Xanthomonas prunicola</name>
    <dbReference type="NCBI Taxonomy" id="2053930"/>
    <lineage>
        <taxon>Bacteria</taxon>
        <taxon>Pseudomonadati</taxon>
        <taxon>Pseudomonadota</taxon>
        <taxon>Gammaproteobacteria</taxon>
        <taxon>Lysobacterales</taxon>
        <taxon>Lysobacteraceae</taxon>
        <taxon>Xanthomonas</taxon>
    </lineage>
</organism>
<protein>
    <recommendedName>
        <fullName evidence="5">Nucleoid-associated protein</fullName>
    </recommendedName>
</protein>
<proteinExistence type="predicted"/>
<accession>A0A2N3RGH3</accession>
<evidence type="ECO:0000313" key="1">
    <source>
        <dbReference type="EMBL" id="PKV11605.1"/>
    </source>
</evidence>
<gene>
    <name evidence="1" type="ORF">XpruCFBP8353_17525</name>
    <name evidence="2" type="ORF">XpruCFBP8354_18645</name>
</gene>
<evidence type="ECO:0000313" key="2">
    <source>
        <dbReference type="EMBL" id="PKV15674.1"/>
    </source>
</evidence>
<reference evidence="3 4" key="1">
    <citation type="submission" date="2017-11" db="EMBL/GenBank/DDBJ databases">
        <title>Xanthomonas prunicola sp. nov., a novel pathogen that affects nectarine (Prunus persica var. nectarine) trees.</title>
        <authorList>
            <person name="Lopez M."/>
            <person name="Lopez-Soriano P."/>
            <person name="Garita-Cambronero J."/>
            <person name="Beltran C."/>
            <person name="Taghouti G."/>
            <person name="Portier P."/>
            <person name="Cubero J."/>
            <person name="Fischer-Le Saux M."/>
            <person name="Marco-Noales E."/>
        </authorList>
    </citation>
    <scope>NUCLEOTIDE SEQUENCE [LARGE SCALE GENOMIC DNA]</scope>
    <source>
        <strain evidence="1 3">CFBP8353</strain>
        <strain evidence="2 4">CFBP8354</strain>
    </source>
</reference>
<dbReference type="EMBL" id="PHKW01000007">
    <property type="protein sequence ID" value="PKV15674.1"/>
    <property type="molecule type" value="Genomic_DNA"/>
</dbReference>
<dbReference type="RefSeq" id="WP_101364336.1">
    <property type="nucleotide sequence ID" value="NZ_PHKV01000006.1"/>
</dbReference>
<dbReference type="EMBL" id="PHKV01000006">
    <property type="protein sequence ID" value="PKV11605.1"/>
    <property type="molecule type" value="Genomic_DNA"/>
</dbReference>
<dbReference type="OrthoDB" id="9178145at2"/>
<comment type="caution">
    <text evidence="1">The sequence shown here is derived from an EMBL/GenBank/DDBJ whole genome shotgun (WGS) entry which is preliminary data.</text>
</comment>
<evidence type="ECO:0000313" key="3">
    <source>
        <dbReference type="Proteomes" id="UP000233720"/>
    </source>
</evidence>
<keyword evidence="4" id="KW-1185">Reference proteome</keyword>
<evidence type="ECO:0000313" key="4">
    <source>
        <dbReference type="Proteomes" id="UP000233748"/>
    </source>
</evidence>
<sequence>MGFFTEDELASLAIVKMNFQVVGDEDFTSRDRMPEVEHAEFFLARILAVDIAPVFTFEDESTTKATLEEMASRSKQFATGATALAKDFHRLHRGGQTGKGAFFCFELASGRASTKLYAMLKYDYSEVLAPSVRRAGSQDTRQLRRIVEAFVKDKRALQKSAIFRVVNDQAEVLVAAKDRAARSPNITGFYSNFLGVKRERDDVELNKAVSDAVLDLLKAAPDNTWPEGRAVARSTVVEILRRSVEINDDTIINAVFVAAGRPDDEEIAEDLKNLTMGVLRKKKIAGLEFPPNLEVLKAAAKRKIRTKEKISIEYPESLQDVRVTTVRRSDGSATITIITDKIESEEVVPETISALRRSTDG</sequence>
<dbReference type="Proteomes" id="UP000233748">
    <property type="component" value="Unassembled WGS sequence"/>
</dbReference>